<keyword evidence="2" id="KW-1185">Reference proteome</keyword>
<dbReference type="EMBL" id="LKEA01000044">
    <property type="protein sequence ID" value="ROV93626.1"/>
    <property type="molecule type" value="Genomic_DNA"/>
</dbReference>
<organism evidence="1 2">
    <name type="scientific">Cytospora schulzeri</name>
    <dbReference type="NCBI Taxonomy" id="448051"/>
    <lineage>
        <taxon>Eukaryota</taxon>
        <taxon>Fungi</taxon>
        <taxon>Dikarya</taxon>
        <taxon>Ascomycota</taxon>
        <taxon>Pezizomycotina</taxon>
        <taxon>Sordariomycetes</taxon>
        <taxon>Sordariomycetidae</taxon>
        <taxon>Diaporthales</taxon>
        <taxon>Cytosporaceae</taxon>
        <taxon>Cytospora</taxon>
    </lineage>
</organism>
<dbReference type="AlphaFoldDB" id="A0A423VRM1"/>
<evidence type="ECO:0000313" key="2">
    <source>
        <dbReference type="Proteomes" id="UP000283895"/>
    </source>
</evidence>
<accession>A0A423VRM1</accession>
<gene>
    <name evidence="1" type="ORF">VMCG_08065</name>
</gene>
<proteinExistence type="predicted"/>
<dbReference type="Proteomes" id="UP000283895">
    <property type="component" value="Unassembled WGS sequence"/>
</dbReference>
<dbReference type="OrthoDB" id="10499941at2759"/>
<dbReference type="STRING" id="356882.A0A423VRM1"/>
<evidence type="ECO:0000313" key="1">
    <source>
        <dbReference type="EMBL" id="ROV93626.1"/>
    </source>
</evidence>
<sequence>MGGQWWLMFNAITLSRENATAFTLDSQSRLIGVNSTYIMIVNKSGTSNPVYFTEPGTFASYTRYAATNCSISASDCSLSCAYGAQTYMSLCFGSASNVVDANGHLYLTGSVAGQGNGCRAVKPIAVGVPAGGSRR</sequence>
<comment type="caution">
    <text evidence="1">The sequence shown here is derived from an EMBL/GenBank/DDBJ whole genome shotgun (WGS) entry which is preliminary data.</text>
</comment>
<protein>
    <submittedName>
        <fullName evidence="1">Uncharacterized protein</fullName>
    </submittedName>
</protein>
<name>A0A423VRM1_9PEZI</name>
<reference evidence="1 2" key="1">
    <citation type="submission" date="2015-09" db="EMBL/GenBank/DDBJ databases">
        <title>Host preference determinants of Valsa canker pathogens revealed by comparative genomics.</title>
        <authorList>
            <person name="Yin Z."/>
            <person name="Huang L."/>
        </authorList>
    </citation>
    <scope>NUCLEOTIDE SEQUENCE [LARGE SCALE GENOMIC DNA]</scope>
    <source>
        <strain evidence="1 2">03-1</strain>
    </source>
</reference>